<protein>
    <submittedName>
        <fullName evidence="2">Uncharacterized protein</fullName>
    </submittedName>
</protein>
<organism evidence="1 2">
    <name type="scientific">Mesorhabditis belari</name>
    <dbReference type="NCBI Taxonomy" id="2138241"/>
    <lineage>
        <taxon>Eukaryota</taxon>
        <taxon>Metazoa</taxon>
        <taxon>Ecdysozoa</taxon>
        <taxon>Nematoda</taxon>
        <taxon>Chromadorea</taxon>
        <taxon>Rhabditida</taxon>
        <taxon>Rhabditina</taxon>
        <taxon>Rhabditomorpha</taxon>
        <taxon>Rhabditoidea</taxon>
        <taxon>Rhabditidae</taxon>
        <taxon>Mesorhabditinae</taxon>
        <taxon>Mesorhabditis</taxon>
    </lineage>
</organism>
<dbReference type="AlphaFoldDB" id="A0AAF3EIB8"/>
<evidence type="ECO:0000313" key="2">
    <source>
        <dbReference type="WBParaSite" id="MBELARI_LOCUS13697"/>
    </source>
</evidence>
<name>A0AAF3EIB8_9BILA</name>
<accession>A0AAF3EIB8</accession>
<sequence length="270" mass="32023">MFNAFEKDWEKVHVEAKRNFDGDKWLEFLEERYSFILDYIENILPPILDLLNSPPEEVKMCCQLYPQIYNEYDPVKVESIGDYHRIHMPDVVSRIYTIPLVIIAHEKIKSIWLSIEDSCAYTSPEKRKNESRKQKIMTLWHRKTAREMEARPDEEPSPIAKKLQEIFAIYNERYSLTADWASNLNEFLSLLGQAKRKTGKSVSECSAIMEERCDILMDYVKNVLPQELVKRNLKSQNFKQFVWFSDDGKFAYTSPERNASDEEKKRVREF</sequence>
<keyword evidence="1" id="KW-1185">Reference proteome</keyword>
<dbReference type="Proteomes" id="UP000887575">
    <property type="component" value="Unassembled WGS sequence"/>
</dbReference>
<dbReference type="WBParaSite" id="MBELARI_LOCUS13697">
    <property type="protein sequence ID" value="MBELARI_LOCUS13697"/>
    <property type="gene ID" value="MBELARI_LOCUS13697"/>
</dbReference>
<reference evidence="2" key="1">
    <citation type="submission" date="2024-02" db="UniProtKB">
        <authorList>
            <consortium name="WormBaseParasite"/>
        </authorList>
    </citation>
    <scope>IDENTIFICATION</scope>
</reference>
<evidence type="ECO:0000313" key="1">
    <source>
        <dbReference type="Proteomes" id="UP000887575"/>
    </source>
</evidence>
<proteinExistence type="predicted"/>